<dbReference type="Proteomes" id="UP000033519">
    <property type="component" value="Unassembled WGS sequence"/>
</dbReference>
<comment type="caution">
    <text evidence="1">The sequence shown here is derived from an EMBL/GenBank/DDBJ whole genome shotgun (WGS) entry which is preliminary data.</text>
</comment>
<evidence type="ECO:0000313" key="1">
    <source>
        <dbReference type="EMBL" id="KKC34435.1"/>
    </source>
</evidence>
<proteinExistence type="predicted"/>
<reference evidence="1 2" key="1">
    <citation type="submission" date="2015-03" db="EMBL/GenBank/DDBJ databases">
        <authorList>
            <person name="Lepp D."/>
            <person name="Hassan Y.I."/>
            <person name="Li X.-Z."/>
            <person name="Zhou T."/>
        </authorList>
    </citation>
    <scope>NUCLEOTIDE SEQUENCE [LARGE SCALE GENOMIC DNA]</scope>
    <source>
        <strain evidence="1 2">Cr7-05</strain>
    </source>
</reference>
<dbReference type="EMBL" id="LAPV01000023">
    <property type="protein sequence ID" value="KKC34435.1"/>
    <property type="molecule type" value="Genomic_DNA"/>
</dbReference>
<evidence type="ECO:0000313" key="2">
    <source>
        <dbReference type="Proteomes" id="UP000033519"/>
    </source>
</evidence>
<protein>
    <submittedName>
        <fullName evidence="1">Uncharacterized protein</fullName>
    </submittedName>
</protein>
<sequence length="83" mass="9452">MHLRISYFSGLSIINQRDDALSRRRRFDLGRHWNGRLRPRLEAGQTCRHCSALHCGFELQSRIQPGGEVAAKCIAGAERGFEN</sequence>
<name>A0ABR5E2W0_9HYPH</name>
<organism evidence="1 2">
    <name type="scientific">Devosia psychrophila</name>
    <dbReference type="NCBI Taxonomy" id="728005"/>
    <lineage>
        <taxon>Bacteria</taxon>
        <taxon>Pseudomonadati</taxon>
        <taxon>Pseudomonadota</taxon>
        <taxon>Alphaproteobacteria</taxon>
        <taxon>Hyphomicrobiales</taxon>
        <taxon>Devosiaceae</taxon>
        <taxon>Devosia</taxon>
    </lineage>
</organism>
<accession>A0ABR5E2W0</accession>
<gene>
    <name evidence="1" type="ORF">WH91_02640</name>
</gene>
<keyword evidence="2" id="KW-1185">Reference proteome</keyword>